<sequence length="110" mass="11802">MRFVLSAEEYTVLTVAAEREGLANGAYAAQAALAAAQGDCRSESAPLRELLGALMQASGQVRRAGVNLNQAVVALHAGELSSALRWYADATYRSVRKLDEIADEVRLRLP</sequence>
<dbReference type="AlphaFoldDB" id="A0A365GVB2"/>
<dbReference type="RefSeq" id="WP_111872145.1">
    <property type="nucleotide sequence ID" value="NZ_QLYX01000025.1"/>
</dbReference>
<evidence type="ECO:0000313" key="1">
    <source>
        <dbReference type="EMBL" id="RAY10735.1"/>
    </source>
</evidence>
<organism evidence="1 2">
    <name type="scientific">Actinomadura craniellae</name>
    <dbReference type="NCBI Taxonomy" id="2231787"/>
    <lineage>
        <taxon>Bacteria</taxon>
        <taxon>Bacillati</taxon>
        <taxon>Actinomycetota</taxon>
        <taxon>Actinomycetes</taxon>
        <taxon>Streptosporangiales</taxon>
        <taxon>Thermomonosporaceae</taxon>
        <taxon>Actinomadura</taxon>
    </lineage>
</organism>
<comment type="caution">
    <text evidence="1">The sequence shown here is derived from an EMBL/GenBank/DDBJ whole genome shotgun (WGS) entry which is preliminary data.</text>
</comment>
<dbReference type="OrthoDB" id="3479972at2"/>
<dbReference type="EMBL" id="QLYX01000025">
    <property type="protein sequence ID" value="RAY10735.1"/>
    <property type="molecule type" value="Genomic_DNA"/>
</dbReference>
<dbReference type="Proteomes" id="UP000251891">
    <property type="component" value="Unassembled WGS sequence"/>
</dbReference>
<keyword evidence="2" id="KW-1185">Reference proteome</keyword>
<name>A0A365GVB2_9ACTN</name>
<gene>
    <name evidence="1" type="ORF">DPM19_33590</name>
</gene>
<evidence type="ECO:0008006" key="3">
    <source>
        <dbReference type="Google" id="ProtNLM"/>
    </source>
</evidence>
<reference evidence="1 2" key="1">
    <citation type="submission" date="2018-06" db="EMBL/GenBank/DDBJ databases">
        <title>Actinomadura craniellae sp. nov. isolated from marine sponge Craniella sp.</title>
        <authorList>
            <person name="Li L."/>
            <person name="Xu Q.H."/>
            <person name="Lin H.W."/>
            <person name="Lu Y.H."/>
        </authorList>
    </citation>
    <scope>NUCLEOTIDE SEQUENCE [LARGE SCALE GENOMIC DNA]</scope>
    <source>
        <strain evidence="1 2">LHW63021</strain>
    </source>
</reference>
<proteinExistence type="predicted"/>
<protein>
    <recommendedName>
        <fullName evidence="3">Plasmid mobilization relaxosome protein MobC</fullName>
    </recommendedName>
</protein>
<evidence type="ECO:0000313" key="2">
    <source>
        <dbReference type="Proteomes" id="UP000251891"/>
    </source>
</evidence>
<accession>A0A365GVB2</accession>